<dbReference type="AlphaFoldDB" id="A0A0H2RNA6"/>
<dbReference type="InterPro" id="IPR001810">
    <property type="entry name" value="F-box_dom"/>
</dbReference>
<dbReference type="OrthoDB" id="2269034at2759"/>
<dbReference type="SUPFAM" id="SSF81383">
    <property type="entry name" value="F-box domain"/>
    <property type="match status" value="1"/>
</dbReference>
<dbReference type="InParanoid" id="A0A0H2RNA6"/>
<proteinExistence type="predicted"/>
<dbReference type="Proteomes" id="UP000053477">
    <property type="component" value="Unassembled WGS sequence"/>
</dbReference>
<reference evidence="2 3" key="1">
    <citation type="submission" date="2015-04" db="EMBL/GenBank/DDBJ databases">
        <title>Complete genome sequence of Schizopora paradoxa KUC8140, a cosmopolitan wood degrader in East Asia.</title>
        <authorList>
            <consortium name="DOE Joint Genome Institute"/>
            <person name="Min B."/>
            <person name="Park H."/>
            <person name="Jang Y."/>
            <person name="Kim J.-J."/>
            <person name="Kim K.H."/>
            <person name="Pangilinan J."/>
            <person name="Lipzen A."/>
            <person name="Riley R."/>
            <person name="Grigoriev I.V."/>
            <person name="Spatafora J.W."/>
            <person name="Choi I.-G."/>
        </authorList>
    </citation>
    <scope>NUCLEOTIDE SEQUENCE [LARGE SCALE GENOMIC DNA]</scope>
    <source>
        <strain evidence="2 3">KUC8140</strain>
    </source>
</reference>
<evidence type="ECO:0000313" key="2">
    <source>
        <dbReference type="EMBL" id="KLO06341.1"/>
    </source>
</evidence>
<evidence type="ECO:0000259" key="1">
    <source>
        <dbReference type="PROSITE" id="PS50181"/>
    </source>
</evidence>
<dbReference type="Pfam" id="PF12937">
    <property type="entry name" value="F-box-like"/>
    <property type="match status" value="1"/>
</dbReference>
<name>A0A0H2RNA6_9AGAM</name>
<feature type="domain" description="F-box" evidence="1">
    <location>
        <begin position="34"/>
        <end position="87"/>
    </location>
</feature>
<gene>
    <name evidence="2" type="ORF">SCHPADRAFT_693195</name>
</gene>
<organism evidence="2 3">
    <name type="scientific">Schizopora paradoxa</name>
    <dbReference type="NCBI Taxonomy" id="27342"/>
    <lineage>
        <taxon>Eukaryota</taxon>
        <taxon>Fungi</taxon>
        <taxon>Dikarya</taxon>
        <taxon>Basidiomycota</taxon>
        <taxon>Agaricomycotina</taxon>
        <taxon>Agaricomycetes</taxon>
        <taxon>Hymenochaetales</taxon>
        <taxon>Schizoporaceae</taxon>
        <taxon>Schizopora</taxon>
    </lineage>
</organism>
<dbReference type="EMBL" id="KQ086215">
    <property type="protein sequence ID" value="KLO06341.1"/>
    <property type="molecule type" value="Genomic_DNA"/>
</dbReference>
<accession>A0A0H2RNA6</accession>
<keyword evidence="3" id="KW-1185">Reference proteome</keyword>
<sequence>MQYISHILQNVSNSASEVLDLYSNRLEHFSSKLSRGFSSLPNELVSHILSLASHSSPDTALSATKLSHVSQQFRRLILGDQSLWTTLSLWHGGASKESLKRQISLSGSTSDLQVIILYGGKISPSVIHSFVATCSPSASRWQSLTFHGVWEEKHFISISDELLQLMKQHHLVLPRLHELCLSDFDLYYSKRVVPRWVSSSTDFGGILPWVAPNLRTLICEQFIPSPSFPFSFSVFKLNLMLNPHDTHDQINDLFQFLGSRQNIPEFILNLTGLEFNIGGEQEIITSTFPALTSFHYKISPVVIETVQCIYGPILEALQMPDLHCFFLSTEVLTSNGSHSDPDAQGFDSLFEKLLPDPDVHPLLTTVTVTILRHYSYRIVGAPEDEAPVIPIPLAKLPHVSSLRITTFGRVSFYRPPETNPSSLRELQIVGCSRLDIEGLQLAVQSLKDGGAWEELERVIVENCDLLDLDSALEVVGEKRLRFVQ</sequence>
<evidence type="ECO:0000313" key="3">
    <source>
        <dbReference type="Proteomes" id="UP000053477"/>
    </source>
</evidence>
<protein>
    <recommendedName>
        <fullName evidence="1">F-box domain-containing protein</fullName>
    </recommendedName>
</protein>
<dbReference type="InterPro" id="IPR036047">
    <property type="entry name" value="F-box-like_dom_sf"/>
</dbReference>
<dbReference type="Gene3D" id="1.20.1280.50">
    <property type="match status" value="1"/>
</dbReference>
<dbReference type="PROSITE" id="PS50181">
    <property type="entry name" value="FBOX"/>
    <property type="match status" value="1"/>
</dbReference>